<gene>
    <name evidence="5" type="ORF">MNBD_ALPHA08-2192</name>
</gene>
<evidence type="ECO:0000313" key="5">
    <source>
        <dbReference type="EMBL" id="VAV99935.1"/>
    </source>
</evidence>
<evidence type="ECO:0000256" key="4">
    <source>
        <dbReference type="SAM" id="MobiDB-lite"/>
    </source>
</evidence>
<dbReference type="InterPro" id="IPR042072">
    <property type="entry name" value="DsrC-like_C"/>
</dbReference>
<dbReference type="EMBL" id="UOEC01000167">
    <property type="protein sequence ID" value="VAV99935.1"/>
    <property type="molecule type" value="Genomic_DNA"/>
</dbReference>
<protein>
    <submittedName>
        <fullName evidence="5">Uncharacterized protein</fullName>
    </submittedName>
</protein>
<evidence type="ECO:0000256" key="3">
    <source>
        <dbReference type="ARBA" id="ARBA00022490"/>
    </source>
</evidence>
<dbReference type="Pfam" id="PF04358">
    <property type="entry name" value="DsrC"/>
    <property type="match status" value="1"/>
</dbReference>
<comment type="subcellular location">
    <subcellularLocation>
        <location evidence="1">Cytoplasm</location>
    </subcellularLocation>
</comment>
<keyword evidence="3" id="KW-0963">Cytoplasm</keyword>
<reference evidence="5" key="1">
    <citation type="submission" date="2018-06" db="EMBL/GenBank/DDBJ databases">
        <authorList>
            <person name="Zhirakovskaya E."/>
        </authorList>
    </citation>
    <scope>NUCLEOTIDE SEQUENCE</scope>
</reference>
<proteinExistence type="inferred from homology"/>
<comment type="similarity">
    <text evidence="2">Belongs to the DsrC/TusE family.</text>
</comment>
<dbReference type="InterPro" id="IPR025526">
    <property type="entry name" value="DsrC-like_dom_sf"/>
</dbReference>
<accession>A0A3B0SYU1</accession>
<evidence type="ECO:0000256" key="1">
    <source>
        <dbReference type="ARBA" id="ARBA00004496"/>
    </source>
</evidence>
<feature type="compositionally biased region" description="Polar residues" evidence="4">
    <location>
        <begin position="12"/>
        <end position="21"/>
    </location>
</feature>
<dbReference type="SUPFAM" id="SSF69721">
    <property type="entry name" value="DsrC, the gamma subunit of dissimilatory sulfite reductase"/>
    <property type="match status" value="1"/>
</dbReference>
<dbReference type="InterPro" id="IPR007453">
    <property type="entry name" value="DsrC/TusE"/>
</dbReference>
<name>A0A3B0SYU1_9ZZZZ</name>
<dbReference type="AlphaFoldDB" id="A0A3B0SYU1"/>
<dbReference type="Gene3D" id="1.10.10.370">
    <property type="entry name" value="DsrC-like protein, C-terminal domain"/>
    <property type="match status" value="1"/>
</dbReference>
<organism evidence="5">
    <name type="scientific">hydrothermal vent metagenome</name>
    <dbReference type="NCBI Taxonomy" id="652676"/>
    <lineage>
        <taxon>unclassified sequences</taxon>
        <taxon>metagenomes</taxon>
        <taxon>ecological metagenomes</taxon>
    </lineage>
</organism>
<feature type="region of interest" description="Disordered" evidence="4">
    <location>
        <begin position="1"/>
        <end position="28"/>
    </location>
</feature>
<dbReference type="GO" id="GO:0005737">
    <property type="term" value="C:cytoplasm"/>
    <property type="evidence" value="ECO:0007669"/>
    <property type="project" value="UniProtKB-SubCell"/>
</dbReference>
<sequence length="120" mass="12796">MPATTMHDILHPSQSGQNSDFPNAPPGWSMAEAQEVALSYGLKPGEDHWELVKVLQGCYAEDQNPPIRRLCDALAAVFKPRGGRKYLQQLFPGGPVTQGCAIAGLEPPAGTINNSVGSVQ</sequence>
<evidence type="ECO:0000256" key="2">
    <source>
        <dbReference type="ARBA" id="ARBA00005718"/>
    </source>
</evidence>